<sequence length="111" mass="12918">MTTYKLRILHNGFQDEFDTILKENSGKLIVIDFYATWCGPCKIIGPKFIKMAEEIKSVLFMKIDVDENEEIASRYDIKVMPTFIFIRNGEQIDAVSGSLEDELRQKIEQHK</sequence>
<dbReference type="Pfam" id="PF00085">
    <property type="entry name" value="Thioredoxin"/>
    <property type="match status" value="1"/>
</dbReference>
<feature type="site" description="Contributes to redox potential value" evidence="3">
    <location>
        <position position="39"/>
    </location>
</feature>
<feature type="site" description="Deprotonates C-terminal active site Cys" evidence="3">
    <location>
        <position position="32"/>
    </location>
</feature>
<name>A0A0D8XI51_DICVI</name>
<dbReference type="FunFam" id="3.40.30.10:FF:000245">
    <property type="entry name" value="Thioredoxin"/>
    <property type="match status" value="1"/>
</dbReference>
<dbReference type="AlphaFoldDB" id="A0A0D8XI51"/>
<dbReference type="PROSITE" id="PS00194">
    <property type="entry name" value="THIOREDOXIN_1"/>
    <property type="match status" value="1"/>
</dbReference>
<dbReference type="Gene3D" id="3.40.30.10">
    <property type="entry name" value="Glutaredoxin"/>
    <property type="match status" value="1"/>
</dbReference>
<feature type="domain" description="Thioredoxin" evidence="5">
    <location>
        <begin position="1"/>
        <end position="111"/>
    </location>
</feature>
<feature type="active site" description="Nucleophile" evidence="3">
    <location>
        <position position="41"/>
    </location>
</feature>
<dbReference type="Proteomes" id="UP000053766">
    <property type="component" value="Unassembled WGS sequence"/>
</dbReference>
<gene>
    <name evidence="6" type="ORF">DICVIV_12013</name>
</gene>
<dbReference type="InterPro" id="IPR036249">
    <property type="entry name" value="Thioredoxin-like_sf"/>
</dbReference>
<dbReference type="PROSITE" id="PS51352">
    <property type="entry name" value="THIOREDOXIN_2"/>
    <property type="match status" value="1"/>
</dbReference>
<dbReference type="OrthoDB" id="2121326at2759"/>
<feature type="disulfide bond" description="Redox-active" evidence="4">
    <location>
        <begin position="38"/>
        <end position="41"/>
    </location>
</feature>
<dbReference type="InterPro" id="IPR005746">
    <property type="entry name" value="Thioredoxin"/>
</dbReference>
<dbReference type="CDD" id="cd02947">
    <property type="entry name" value="TRX_family"/>
    <property type="match status" value="1"/>
</dbReference>
<accession>A0A0D8XI51</accession>
<evidence type="ECO:0000256" key="2">
    <source>
        <dbReference type="PIRNR" id="PIRNR000077"/>
    </source>
</evidence>
<evidence type="ECO:0000256" key="4">
    <source>
        <dbReference type="PIRSR" id="PIRSR000077-4"/>
    </source>
</evidence>
<evidence type="ECO:0000259" key="5">
    <source>
        <dbReference type="PROSITE" id="PS51352"/>
    </source>
</evidence>
<dbReference type="EMBL" id="KN716724">
    <property type="protein sequence ID" value="KJH42011.1"/>
    <property type="molecule type" value="Genomic_DNA"/>
</dbReference>
<proteinExistence type="inferred from homology"/>
<keyword evidence="7" id="KW-1185">Reference proteome</keyword>
<dbReference type="PANTHER" id="PTHR46115">
    <property type="entry name" value="THIOREDOXIN-LIKE PROTEIN 1"/>
    <property type="match status" value="1"/>
</dbReference>
<evidence type="ECO:0000313" key="7">
    <source>
        <dbReference type="Proteomes" id="UP000053766"/>
    </source>
</evidence>
<feature type="site" description="Contributes to redox potential value" evidence="3">
    <location>
        <position position="40"/>
    </location>
</feature>
<dbReference type="NCBIfam" id="TIGR01068">
    <property type="entry name" value="thioredoxin"/>
    <property type="match status" value="1"/>
</dbReference>
<evidence type="ECO:0000256" key="1">
    <source>
        <dbReference type="ARBA" id="ARBA00023157"/>
    </source>
</evidence>
<dbReference type="PIRSF" id="PIRSF000077">
    <property type="entry name" value="Thioredoxin"/>
    <property type="match status" value="1"/>
</dbReference>
<dbReference type="InterPro" id="IPR013766">
    <property type="entry name" value="Thioredoxin_domain"/>
</dbReference>
<keyword evidence="1 4" id="KW-1015">Disulfide bond</keyword>
<keyword evidence="4" id="KW-0676">Redox-active center</keyword>
<protein>
    <recommendedName>
        <fullName evidence="2">Thioredoxin</fullName>
    </recommendedName>
</protein>
<dbReference type="STRING" id="29172.A0A0D8XI51"/>
<reference evidence="7" key="2">
    <citation type="journal article" date="2016" name="Sci. Rep.">
        <title>Dictyocaulus viviparus genome, variome and transcriptome elucidate lungworm biology and support future intervention.</title>
        <authorList>
            <person name="McNulty S.N."/>
            <person name="Strube C."/>
            <person name="Rosa B.A."/>
            <person name="Martin J.C."/>
            <person name="Tyagi R."/>
            <person name="Choi Y.J."/>
            <person name="Wang Q."/>
            <person name="Hallsworth Pepin K."/>
            <person name="Zhang X."/>
            <person name="Ozersky P."/>
            <person name="Wilson R.K."/>
            <person name="Sternberg P.W."/>
            <person name="Gasser R.B."/>
            <person name="Mitreva M."/>
        </authorList>
    </citation>
    <scope>NUCLEOTIDE SEQUENCE [LARGE SCALE GENOMIC DNA]</scope>
    <source>
        <strain evidence="7">HannoverDv2000</strain>
    </source>
</reference>
<comment type="similarity">
    <text evidence="2">Belongs to the thioredoxin family.</text>
</comment>
<dbReference type="InterPro" id="IPR017937">
    <property type="entry name" value="Thioredoxin_CS"/>
</dbReference>
<dbReference type="PRINTS" id="PR00421">
    <property type="entry name" value="THIOREDOXIN"/>
</dbReference>
<dbReference type="SUPFAM" id="SSF52833">
    <property type="entry name" value="Thioredoxin-like"/>
    <property type="match status" value="1"/>
</dbReference>
<reference evidence="6 7" key="1">
    <citation type="submission" date="2013-11" db="EMBL/GenBank/DDBJ databases">
        <title>Draft genome of the bovine lungworm Dictyocaulus viviparus.</title>
        <authorList>
            <person name="Mitreva M."/>
        </authorList>
    </citation>
    <scope>NUCLEOTIDE SEQUENCE [LARGE SCALE GENOMIC DNA]</scope>
    <source>
        <strain evidence="6 7">HannoverDv2000</strain>
    </source>
</reference>
<dbReference type="GO" id="GO:0015035">
    <property type="term" value="F:protein-disulfide reductase activity"/>
    <property type="evidence" value="ECO:0007669"/>
    <property type="project" value="InterPro"/>
</dbReference>
<organism evidence="6 7">
    <name type="scientific">Dictyocaulus viviparus</name>
    <name type="common">Bovine lungworm</name>
    <dbReference type="NCBI Taxonomy" id="29172"/>
    <lineage>
        <taxon>Eukaryota</taxon>
        <taxon>Metazoa</taxon>
        <taxon>Ecdysozoa</taxon>
        <taxon>Nematoda</taxon>
        <taxon>Chromadorea</taxon>
        <taxon>Rhabditida</taxon>
        <taxon>Rhabditina</taxon>
        <taxon>Rhabditomorpha</taxon>
        <taxon>Strongyloidea</taxon>
        <taxon>Metastrongylidae</taxon>
        <taxon>Dictyocaulus</taxon>
    </lineage>
</organism>
<feature type="active site" description="Nucleophile" evidence="3">
    <location>
        <position position="38"/>
    </location>
</feature>
<evidence type="ECO:0000256" key="3">
    <source>
        <dbReference type="PIRSR" id="PIRSR000077-1"/>
    </source>
</evidence>
<evidence type="ECO:0000313" key="6">
    <source>
        <dbReference type="EMBL" id="KJH42011.1"/>
    </source>
</evidence>